<evidence type="ECO:0000256" key="12">
    <source>
        <dbReference type="ARBA" id="ARBA00022840"/>
    </source>
</evidence>
<evidence type="ECO:0000256" key="10">
    <source>
        <dbReference type="ARBA" id="ARBA00022741"/>
    </source>
</evidence>
<dbReference type="CDD" id="cd14119">
    <property type="entry name" value="STKc_LKB1"/>
    <property type="match status" value="1"/>
</dbReference>
<dbReference type="FunFam" id="1.10.510.10:FF:001234">
    <property type="entry name" value="Serine/threonine-protein kinase par-4"/>
    <property type="match status" value="1"/>
</dbReference>
<dbReference type="Pfam" id="PF00069">
    <property type="entry name" value="Pkinase"/>
    <property type="match status" value="1"/>
</dbReference>
<dbReference type="InterPro" id="IPR011009">
    <property type="entry name" value="Kinase-like_dom_sf"/>
</dbReference>
<evidence type="ECO:0000256" key="1">
    <source>
        <dbReference type="ARBA" id="ARBA00001936"/>
    </source>
</evidence>
<keyword evidence="10 17" id="KW-0547">Nucleotide-binding</keyword>
<keyword evidence="7 18" id="KW-0723">Serine/threonine-protein kinase</keyword>
<dbReference type="PROSITE" id="PS00108">
    <property type="entry name" value="PROTEIN_KINASE_ST"/>
    <property type="match status" value="1"/>
</dbReference>
<feature type="domain" description="Protein kinase" evidence="19">
    <location>
        <begin position="126"/>
        <end position="394"/>
    </location>
</feature>
<dbReference type="InterPro" id="IPR039154">
    <property type="entry name" value="LKB1_c"/>
</dbReference>
<keyword evidence="6" id="KW-0963">Cytoplasm</keyword>
<evidence type="ECO:0000313" key="22">
    <source>
        <dbReference type="WBParaSite" id="PgR036_g064_t03"/>
    </source>
</evidence>
<dbReference type="InterPro" id="IPR008271">
    <property type="entry name" value="Ser/Thr_kinase_AS"/>
</dbReference>
<evidence type="ECO:0000256" key="9">
    <source>
        <dbReference type="ARBA" id="ARBA00022723"/>
    </source>
</evidence>
<dbReference type="GO" id="GO:0005524">
    <property type="term" value="F:ATP binding"/>
    <property type="evidence" value="ECO:0007669"/>
    <property type="project" value="UniProtKB-UniRule"/>
</dbReference>
<keyword evidence="20" id="KW-1185">Reference proteome</keyword>
<dbReference type="WBParaSite" id="PgR036_g064_t04">
    <property type="protein sequence ID" value="PgR036_g064_t04"/>
    <property type="gene ID" value="PgR036_g064"/>
</dbReference>
<evidence type="ECO:0000256" key="18">
    <source>
        <dbReference type="RuleBase" id="RU000304"/>
    </source>
</evidence>
<dbReference type="PROSITE" id="PS00107">
    <property type="entry name" value="PROTEIN_KINASE_ATP"/>
    <property type="match status" value="1"/>
</dbReference>
<evidence type="ECO:0000256" key="7">
    <source>
        <dbReference type="ARBA" id="ARBA00022527"/>
    </source>
</evidence>
<evidence type="ECO:0000256" key="6">
    <source>
        <dbReference type="ARBA" id="ARBA00022490"/>
    </source>
</evidence>
<comment type="cofactor">
    <cofactor evidence="1">
        <name>Mn(2+)</name>
        <dbReference type="ChEBI" id="CHEBI:29035"/>
    </cofactor>
</comment>
<dbReference type="GO" id="GO:0046872">
    <property type="term" value="F:metal ion binding"/>
    <property type="evidence" value="ECO:0007669"/>
    <property type="project" value="UniProtKB-KW"/>
</dbReference>
<dbReference type="FunFam" id="3.30.200.20:FF:000235">
    <property type="entry name" value="serine/threonine-protein kinase STK11"/>
    <property type="match status" value="1"/>
</dbReference>
<dbReference type="AlphaFoldDB" id="A0A915BE77"/>
<comment type="catalytic activity">
    <reaction evidence="15">
        <text>L-threonyl-[protein] + ATP = O-phospho-L-threonyl-[protein] + ADP + H(+)</text>
        <dbReference type="Rhea" id="RHEA:46608"/>
        <dbReference type="Rhea" id="RHEA-COMP:11060"/>
        <dbReference type="Rhea" id="RHEA-COMP:11605"/>
        <dbReference type="ChEBI" id="CHEBI:15378"/>
        <dbReference type="ChEBI" id="CHEBI:30013"/>
        <dbReference type="ChEBI" id="CHEBI:30616"/>
        <dbReference type="ChEBI" id="CHEBI:61977"/>
        <dbReference type="ChEBI" id="CHEBI:456216"/>
        <dbReference type="EC" id="2.7.11.1"/>
    </reaction>
</comment>
<accession>A0A915BE77</accession>
<evidence type="ECO:0000256" key="5">
    <source>
        <dbReference type="ARBA" id="ARBA00012513"/>
    </source>
</evidence>
<evidence type="ECO:0000256" key="2">
    <source>
        <dbReference type="ARBA" id="ARBA00001946"/>
    </source>
</evidence>
<reference evidence="21 22" key="1">
    <citation type="submission" date="2022-11" db="UniProtKB">
        <authorList>
            <consortium name="WormBaseParasite"/>
        </authorList>
    </citation>
    <scope>IDENTIFICATION</scope>
</reference>
<dbReference type="GO" id="GO:0005737">
    <property type="term" value="C:cytoplasm"/>
    <property type="evidence" value="ECO:0007669"/>
    <property type="project" value="UniProtKB-SubCell"/>
</dbReference>
<comment type="cofactor">
    <cofactor evidence="2">
        <name>Mg(2+)</name>
        <dbReference type="ChEBI" id="CHEBI:18420"/>
    </cofactor>
</comment>
<organism evidence="20 22">
    <name type="scientific">Parascaris univalens</name>
    <name type="common">Nematode worm</name>
    <dbReference type="NCBI Taxonomy" id="6257"/>
    <lineage>
        <taxon>Eukaryota</taxon>
        <taxon>Metazoa</taxon>
        <taxon>Ecdysozoa</taxon>
        <taxon>Nematoda</taxon>
        <taxon>Chromadorea</taxon>
        <taxon>Rhabditida</taxon>
        <taxon>Spirurina</taxon>
        <taxon>Ascaridomorpha</taxon>
        <taxon>Ascaridoidea</taxon>
        <taxon>Ascarididae</taxon>
        <taxon>Parascaris</taxon>
    </lineage>
</organism>
<comment type="subcellular location">
    <subcellularLocation>
        <location evidence="3">Cytoplasm</location>
    </subcellularLocation>
</comment>
<evidence type="ECO:0000256" key="15">
    <source>
        <dbReference type="ARBA" id="ARBA00047899"/>
    </source>
</evidence>
<dbReference type="PANTHER" id="PTHR24346">
    <property type="entry name" value="MAP/MICROTUBULE AFFINITY-REGULATING KINASE"/>
    <property type="match status" value="1"/>
</dbReference>
<dbReference type="Gene3D" id="1.10.510.10">
    <property type="entry name" value="Transferase(Phosphotransferase) domain 1"/>
    <property type="match status" value="1"/>
</dbReference>
<keyword evidence="8" id="KW-0808">Transferase</keyword>
<dbReference type="Gene3D" id="3.30.200.20">
    <property type="entry name" value="Phosphorylase Kinase, domain 1"/>
    <property type="match status" value="1"/>
</dbReference>
<keyword evidence="13" id="KW-0460">Magnesium</keyword>
<keyword evidence="11" id="KW-0418">Kinase</keyword>
<dbReference type="WBParaSite" id="PgR036_g064_t03">
    <property type="protein sequence ID" value="PgR036_g064_t03"/>
    <property type="gene ID" value="PgR036_g064"/>
</dbReference>
<dbReference type="InterPro" id="IPR000719">
    <property type="entry name" value="Prot_kinase_dom"/>
</dbReference>
<evidence type="ECO:0000313" key="21">
    <source>
        <dbReference type="WBParaSite" id="PgR036_g064_t02"/>
    </source>
</evidence>
<keyword evidence="12 17" id="KW-0067">ATP-binding</keyword>
<dbReference type="GO" id="GO:0042593">
    <property type="term" value="P:glucose homeostasis"/>
    <property type="evidence" value="ECO:0007669"/>
    <property type="project" value="InterPro"/>
</dbReference>
<dbReference type="EC" id="2.7.11.1" evidence="5"/>
<dbReference type="Proteomes" id="UP000887569">
    <property type="component" value="Unplaced"/>
</dbReference>
<evidence type="ECO:0000259" key="19">
    <source>
        <dbReference type="PROSITE" id="PS50011"/>
    </source>
</evidence>
<dbReference type="WBParaSite" id="PgR036_g064_t02">
    <property type="protein sequence ID" value="PgR036_g064_t02"/>
    <property type="gene ID" value="PgR036_g064"/>
</dbReference>
<evidence type="ECO:0000256" key="4">
    <source>
        <dbReference type="ARBA" id="ARBA00009985"/>
    </source>
</evidence>
<evidence type="ECO:0000313" key="20">
    <source>
        <dbReference type="Proteomes" id="UP000887569"/>
    </source>
</evidence>
<dbReference type="InterPro" id="IPR017441">
    <property type="entry name" value="Protein_kinase_ATP_BS"/>
</dbReference>
<comment type="catalytic activity">
    <reaction evidence="16">
        <text>L-seryl-[protein] + ATP = O-phospho-L-seryl-[protein] + ADP + H(+)</text>
        <dbReference type="Rhea" id="RHEA:17989"/>
        <dbReference type="Rhea" id="RHEA-COMP:9863"/>
        <dbReference type="Rhea" id="RHEA-COMP:11604"/>
        <dbReference type="ChEBI" id="CHEBI:15378"/>
        <dbReference type="ChEBI" id="CHEBI:29999"/>
        <dbReference type="ChEBI" id="CHEBI:30616"/>
        <dbReference type="ChEBI" id="CHEBI:83421"/>
        <dbReference type="ChEBI" id="CHEBI:456216"/>
        <dbReference type="EC" id="2.7.11.1"/>
    </reaction>
</comment>
<keyword evidence="9" id="KW-0479">Metal-binding</keyword>
<dbReference type="GO" id="GO:0004674">
    <property type="term" value="F:protein serine/threonine kinase activity"/>
    <property type="evidence" value="ECO:0007669"/>
    <property type="project" value="UniProtKB-KW"/>
</dbReference>
<dbReference type="GO" id="GO:0001558">
    <property type="term" value="P:regulation of cell growth"/>
    <property type="evidence" value="ECO:0007669"/>
    <property type="project" value="InterPro"/>
</dbReference>
<evidence type="ECO:0000256" key="11">
    <source>
        <dbReference type="ARBA" id="ARBA00022777"/>
    </source>
</evidence>
<dbReference type="GO" id="GO:0030010">
    <property type="term" value="P:establishment of cell polarity"/>
    <property type="evidence" value="ECO:0007669"/>
    <property type="project" value="InterPro"/>
</dbReference>
<protein>
    <recommendedName>
        <fullName evidence="5">non-specific serine/threonine protein kinase</fullName>
        <ecNumber evidence="5">2.7.11.1</ecNumber>
    </recommendedName>
</protein>
<keyword evidence="14" id="KW-0464">Manganese</keyword>
<evidence type="ECO:0000256" key="13">
    <source>
        <dbReference type="ARBA" id="ARBA00022842"/>
    </source>
</evidence>
<evidence type="ECO:0000256" key="17">
    <source>
        <dbReference type="PROSITE-ProRule" id="PRU10141"/>
    </source>
</evidence>
<evidence type="ECO:0000256" key="16">
    <source>
        <dbReference type="ARBA" id="ARBA00048679"/>
    </source>
</evidence>
<evidence type="ECO:0000256" key="3">
    <source>
        <dbReference type="ARBA" id="ARBA00004496"/>
    </source>
</evidence>
<dbReference type="PANTHER" id="PTHR24346:SF94">
    <property type="entry name" value="NON-SPECIFIC SERINE_THREONINE PROTEIN KINASE"/>
    <property type="match status" value="1"/>
</dbReference>
<dbReference type="SUPFAM" id="SSF56112">
    <property type="entry name" value="Protein kinase-like (PK-like)"/>
    <property type="match status" value="1"/>
</dbReference>
<dbReference type="GO" id="GO:0035556">
    <property type="term" value="P:intracellular signal transduction"/>
    <property type="evidence" value="ECO:0007669"/>
    <property type="project" value="TreeGrafter"/>
</dbReference>
<evidence type="ECO:0000256" key="14">
    <source>
        <dbReference type="ARBA" id="ARBA00023211"/>
    </source>
</evidence>
<name>A0A915BE77_PARUN</name>
<evidence type="ECO:0000256" key="8">
    <source>
        <dbReference type="ARBA" id="ARBA00022679"/>
    </source>
</evidence>
<dbReference type="PROSITE" id="PS50011">
    <property type="entry name" value="PROTEIN_KINASE_DOM"/>
    <property type="match status" value="1"/>
</dbReference>
<dbReference type="SMART" id="SM00220">
    <property type="entry name" value="S_TKc"/>
    <property type="match status" value="1"/>
</dbReference>
<feature type="binding site" evidence="17">
    <location>
        <position position="155"/>
    </location>
    <ligand>
        <name>ATP</name>
        <dbReference type="ChEBI" id="CHEBI:30616"/>
    </ligand>
</feature>
<proteinExistence type="inferred from homology"/>
<dbReference type="GO" id="GO:0030295">
    <property type="term" value="F:protein kinase activator activity"/>
    <property type="evidence" value="ECO:0007669"/>
    <property type="project" value="InterPro"/>
</dbReference>
<comment type="similarity">
    <text evidence="4">Belongs to the protein kinase superfamily. CAMK Ser/Thr protein kinase family. LKB1 subfamily.</text>
</comment>
<sequence>MSSQVSTAIRAKHDSAPWHAANLSVTVGADDGDEESEVDDLRASLRAWNTIAGPSSFTVEDELDRQFPDAATQVVSNQLGTPCDADFTSVLNDLFADGSRLFQPLADNNFVDEVFAEKKPKILHGYLFGDTIGEGSYGKVKEVLEEYSLVRRAVKIIKATRLRKIPNGRANVEQELKILQRVHHRNVIALRDVFRDERKQKLYMVMDYCTGSLQQMLDGSKEKKFPVFQAHHYFTQLTDGLSYLHAKGVIHNDIKPGNLLVTLDDTLKISDFGVAEMLDRFDRDDWCTIGQGTPKFQPPEIVSGTVARYHGHKVDIWACGVTLYNLVSGEYPFEGDIIMRLFENIATQPLQMPRSVQLSEPLRQLLSAMLEKDPVKRINMHDIRRCDWYKQKYLPDECLRVAVPVCNNMPAHRPLSVYAHLERMYGGAMEESTASAIVDDESMGDTMRVVAFPAEDEEMLPASRDNGIVVPLNESKRNRSILSMCMGSSRSP</sequence>